<sequence>MDDIAIDILNNNAEKIFKLIDSQKTHLCLAQCPAFEEIIDTQLFGFSKQVEFAIEIGILQENEGHQMMSKLERALNDVCTQVYNEMYQSNKIKTRPLKK</sequence>
<organism evidence="1 2">
    <name type="scientific">Granulicatella balaenopterae</name>
    <dbReference type="NCBI Taxonomy" id="137733"/>
    <lineage>
        <taxon>Bacteria</taxon>
        <taxon>Bacillati</taxon>
        <taxon>Bacillota</taxon>
        <taxon>Bacilli</taxon>
        <taxon>Lactobacillales</taxon>
        <taxon>Carnobacteriaceae</taxon>
        <taxon>Granulicatella</taxon>
    </lineage>
</organism>
<protein>
    <submittedName>
        <fullName evidence="1">Uncharacterized protein YlaN, UPF0358 family</fullName>
    </submittedName>
</protein>
<proteinExistence type="predicted"/>
<dbReference type="EMBL" id="FOGF01000005">
    <property type="protein sequence ID" value="SEQ71849.1"/>
    <property type="molecule type" value="Genomic_DNA"/>
</dbReference>
<dbReference type="Proteomes" id="UP000198556">
    <property type="component" value="Unassembled WGS sequence"/>
</dbReference>
<evidence type="ECO:0000313" key="2">
    <source>
        <dbReference type="Proteomes" id="UP000198556"/>
    </source>
</evidence>
<dbReference type="SUPFAM" id="SSF140404">
    <property type="entry name" value="EF2458-like"/>
    <property type="match status" value="1"/>
</dbReference>
<evidence type="ECO:0000313" key="1">
    <source>
        <dbReference type="EMBL" id="SEQ71849.1"/>
    </source>
</evidence>
<dbReference type="InterPro" id="IPR036270">
    <property type="entry name" value="UPF0358_sf"/>
</dbReference>
<dbReference type="Pfam" id="PF07408">
    <property type="entry name" value="DUF1507"/>
    <property type="match status" value="1"/>
</dbReference>
<dbReference type="AlphaFoldDB" id="A0A1H9IBA6"/>
<dbReference type="RefSeq" id="WP_245711105.1">
    <property type="nucleotide sequence ID" value="NZ_FOGF01000005.1"/>
</dbReference>
<dbReference type="InterPro" id="IPR009983">
    <property type="entry name" value="UPF0358"/>
</dbReference>
<keyword evidence="2" id="KW-1185">Reference proteome</keyword>
<dbReference type="STRING" id="137733.SAMN05421767_10526"/>
<name>A0A1H9IBA6_9LACT</name>
<accession>A0A1H9IBA6</accession>
<gene>
    <name evidence="1" type="ORF">SAMN05421767_10526</name>
</gene>
<dbReference type="Gene3D" id="1.10.287.750">
    <property type="entry name" value="SO2669-like"/>
    <property type="match status" value="1"/>
</dbReference>
<reference evidence="1 2" key="1">
    <citation type="submission" date="2016-10" db="EMBL/GenBank/DDBJ databases">
        <authorList>
            <person name="de Groot N.N."/>
        </authorList>
    </citation>
    <scope>NUCLEOTIDE SEQUENCE [LARGE SCALE GENOMIC DNA]</scope>
    <source>
        <strain evidence="1 2">DSM 15827</strain>
    </source>
</reference>